<feature type="domain" description="FAD-dependent oxidoreductase 2 FAD-binding" evidence="4">
    <location>
        <begin position="10"/>
        <end position="522"/>
    </location>
</feature>
<reference evidence="5 6" key="1">
    <citation type="journal article" date="2011" name="Front. Microbiol.">
        <title>Genomic signatures of strain selection and enhancement in Bacillus atrophaeus var. globigii, a historical biowarfare simulant.</title>
        <authorList>
            <person name="Gibbons H.S."/>
            <person name="Broomall S.M."/>
            <person name="McNew L.A."/>
            <person name="Daligault H."/>
            <person name="Chapman C."/>
            <person name="Bruce D."/>
            <person name="Karavis M."/>
            <person name="Krepps M."/>
            <person name="McGregor P.A."/>
            <person name="Hong C."/>
            <person name="Park K.H."/>
            <person name="Akmal A."/>
            <person name="Feldman A."/>
            <person name="Lin J.S."/>
            <person name="Chang W.E."/>
            <person name="Higgs B.W."/>
            <person name="Demirev P."/>
            <person name="Lindquist J."/>
            <person name="Liem A."/>
            <person name="Fochler E."/>
            <person name="Read T.D."/>
            <person name="Tapia R."/>
            <person name="Johnson S."/>
            <person name="Bishop-Lilly K.A."/>
            <person name="Detter C."/>
            <person name="Han C."/>
            <person name="Sozhamannan S."/>
            <person name="Rosenzweig C.N."/>
            <person name="Skowronski E.W."/>
        </authorList>
    </citation>
    <scope>NUCLEOTIDE SEQUENCE [LARGE SCALE GENOMIC DNA]</scope>
    <source>
        <strain evidence="5 6">AK5</strain>
    </source>
</reference>
<dbReference type="EMBL" id="PIPI01000009">
    <property type="protein sequence ID" value="RUO18366.1"/>
    <property type="molecule type" value="Genomic_DNA"/>
</dbReference>
<proteinExistence type="predicted"/>
<protein>
    <submittedName>
        <fullName evidence="5">FAD-binding dehydrogenase</fullName>
    </submittedName>
</protein>
<comment type="caution">
    <text evidence="5">The sequence shown here is derived from an EMBL/GenBank/DDBJ whole genome shotgun (WGS) entry which is preliminary data.</text>
</comment>
<evidence type="ECO:0000256" key="2">
    <source>
        <dbReference type="ARBA" id="ARBA00022630"/>
    </source>
</evidence>
<dbReference type="AlphaFoldDB" id="A0A432VQ99"/>
<dbReference type="Proteomes" id="UP000288212">
    <property type="component" value="Unassembled WGS sequence"/>
</dbReference>
<keyword evidence="2" id="KW-0285">Flavoprotein</keyword>
<dbReference type="PANTHER" id="PTHR43260">
    <property type="entry name" value="3-KETOSTEROID-DELTA-1-DEHYDROGENASE"/>
    <property type="match status" value="1"/>
</dbReference>
<dbReference type="GO" id="GO:0016627">
    <property type="term" value="F:oxidoreductase activity, acting on the CH-CH group of donors"/>
    <property type="evidence" value="ECO:0007669"/>
    <property type="project" value="InterPro"/>
</dbReference>
<sequence>MSQIQQYQSDSVIIGGGLAGIVTALELLNAGKTVTLVDAEPEDAFGGQANQAFGGMLLINTKEQRRNKIHDSPELLLQDWLRAGEFKEDDVWGRRWAKEYAYHCKTDVYDWLLQHKISFFPAVQWVERGNHGNGNSLPRYHIAWGCGRGVVQTLIAHLLNHPQANKLTRLHEHRVLALTRDPQSGAINGCSGITSEQHEFVIQAQSTVVCSGGINGNLERVKQHWDPVYGPYPENLLSGVSPAADGALHDVVEQLGGQVVNLNQMWNYAAGIAHPQPQFSQHGLSLIPPRSALWLDAYGHRIGPEPLVTGFDTHDLCKQTGQQPGQYTWQVMNWKIAAKELAISGTDENPLFRDKRMLAIIWQTLRGNHDLVKWLVNECDDVVSAQTLPELAEKMRALANDDRLDADNLTHTVTAYDSMLKRGPAFWNDGQIRKLQQLRQWRSDRLRTCKFQAINDAKSGPLIAIRERLISRKSMGGMLTNLNSQVLDREHRPIPGLYAAGEAAGFGGGGIAGIRSLEGTFLSNCVLNGRRAARHIAIQKEKS</sequence>
<accession>A0A432VQ99</accession>
<dbReference type="NCBIfam" id="NF009472">
    <property type="entry name" value="PRK12834.1"/>
    <property type="match status" value="1"/>
</dbReference>
<keyword evidence="3" id="KW-0560">Oxidoreductase</keyword>
<dbReference type="InterPro" id="IPR036188">
    <property type="entry name" value="FAD/NAD-bd_sf"/>
</dbReference>
<evidence type="ECO:0000256" key="1">
    <source>
        <dbReference type="ARBA" id="ARBA00001974"/>
    </source>
</evidence>
<dbReference type="OrthoDB" id="9813348at2"/>
<dbReference type="Pfam" id="PF00890">
    <property type="entry name" value="FAD_binding_2"/>
    <property type="match status" value="1"/>
</dbReference>
<dbReference type="Gene3D" id="3.90.700.10">
    <property type="entry name" value="Succinate dehydrogenase/fumarate reductase flavoprotein, catalytic domain"/>
    <property type="match status" value="1"/>
</dbReference>
<dbReference type="PIRSF" id="PIRSF036654">
    <property type="entry name" value="UCP036654"/>
    <property type="match status" value="1"/>
</dbReference>
<dbReference type="RefSeq" id="WP_126794087.1">
    <property type="nucleotide sequence ID" value="NZ_PIPI01000009.1"/>
</dbReference>
<dbReference type="Gene3D" id="3.50.50.60">
    <property type="entry name" value="FAD/NAD(P)-binding domain"/>
    <property type="match status" value="2"/>
</dbReference>
<dbReference type="SUPFAM" id="SSF51905">
    <property type="entry name" value="FAD/NAD(P)-binding domain"/>
    <property type="match status" value="1"/>
</dbReference>
<dbReference type="PANTHER" id="PTHR43260:SF1">
    <property type="entry name" value="KSDD-LIKE STEROID DEHYDROGENASE RV0785"/>
    <property type="match status" value="1"/>
</dbReference>
<organism evidence="5 6">
    <name type="scientific">Aliidiomarina haloalkalitolerans</name>
    <dbReference type="NCBI Taxonomy" id="859059"/>
    <lineage>
        <taxon>Bacteria</taxon>
        <taxon>Pseudomonadati</taxon>
        <taxon>Pseudomonadota</taxon>
        <taxon>Gammaproteobacteria</taxon>
        <taxon>Alteromonadales</taxon>
        <taxon>Idiomarinaceae</taxon>
        <taxon>Aliidiomarina</taxon>
    </lineage>
</organism>
<dbReference type="InterPro" id="IPR027477">
    <property type="entry name" value="Succ_DH/fumarate_Rdtase_cat_sf"/>
</dbReference>
<comment type="cofactor">
    <cofactor evidence="1">
        <name>FAD</name>
        <dbReference type="ChEBI" id="CHEBI:57692"/>
    </cofactor>
</comment>
<dbReference type="InterPro" id="IPR003953">
    <property type="entry name" value="FAD-dep_OxRdtase_2_FAD-bd"/>
</dbReference>
<evidence type="ECO:0000259" key="4">
    <source>
        <dbReference type="Pfam" id="PF00890"/>
    </source>
</evidence>
<keyword evidence="6" id="KW-1185">Reference proteome</keyword>
<evidence type="ECO:0000313" key="5">
    <source>
        <dbReference type="EMBL" id="RUO18366.1"/>
    </source>
</evidence>
<name>A0A432VQ99_9GAMM</name>
<gene>
    <name evidence="5" type="ORF">CWE06_10945</name>
</gene>
<dbReference type="InterPro" id="IPR014614">
    <property type="entry name" value="KsdD_DH"/>
</dbReference>
<evidence type="ECO:0000256" key="3">
    <source>
        <dbReference type="ARBA" id="ARBA00023002"/>
    </source>
</evidence>
<evidence type="ECO:0000313" key="6">
    <source>
        <dbReference type="Proteomes" id="UP000288212"/>
    </source>
</evidence>